<name>A0A9N7UVA1_PLEPL</name>
<accession>A0A9N7UVA1</accession>
<evidence type="ECO:0000313" key="2">
    <source>
        <dbReference type="Proteomes" id="UP001153269"/>
    </source>
</evidence>
<organism evidence="1 2">
    <name type="scientific">Pleuronectes platessa</name>
    <name type="common">European plaice</name>
    <dbReference type="NCBI Taxonomy" id="8262"/>
    <lineage>
        <taxon>Eukaryota</taxon>
        <taxon>Metazoa</taxon>
        <taxon>Chordata</taxon>
        <taxon>Craniata</taxon>
        <taxon>Vertebrata</taxon>
        <taxon>Euteleostomi</taxon>
        <taxon>Actinopterygii</taxon>
        <taxon>Neopterygii</taxon>
        <taxon>Teleostei</taxon>
        <taxon>Neoteleostei</taxon>
        <taxon>Acanthomorphata</taxon>
        <taxon>Carangaria</taxon>
        <taxon>Pleuronectiformes</taxon>
        <taxon>Pleuronectoidei</taxon>
        <taxon>Pleuronectidae</taxon>
        <taxon>Pleuronectes</taxon>
    </lineage>
</organism>
<evidence type="ECO:0000313" key="1">
    <source>
        <dbReference type="EMBL" id="CAB1437436.1"/>
    </source>
</evidence>
<reference evidence="1" key="1">
    <citation type="submission" date="2020-03" db="EMBL/GenBank/DDBJ databases">
        <authorList>
            <person name="Weist P."/>
        </authorList>
    </citation>
    <scope>NUCLEOTIDE SEQUENCE</scope>
</reference>
<sequence>MNSTTPSHLDSGPTRSLLGCYLPSTAPLLGCLGMSGSFSRARRRGLSIVSDPNLHSHRVTDNSVSVVTQLQSLFSSPLWCRRRKGREQKRWSSNSLRLDQDGGCFLIDRGP</sequence>
<dbReference type="Proteomes" id="UP001153269">
    <property type="component" value="Unassembled WGS sequence"/>
</dbReference>
<keyword evidence="2" id="KW-1185">Reference proteome</keyword>
<protein>
    <submittedName>
        <fullName evidence="1">Uncharacterized protein</fullName>
    </submittedName>
</protein>
<comment type="caution">
    <text evidence="1">The sequence shown here is derived from an EMBL/GenBank/DDBJ whole genome shotgun (WGS) entry which is preliminary data.</text>
</comment>
<gene>
    <name evidence="1" type="ORF">PLEPLA_LOCUS25418</name>
</gene>
<proteinExistence type="predicted"/>
<dbReference type="AlphaFoldDB" id="A0A9N7UVA1"/>
<dbReference type="EMBL" id="CADEAL010002024">
    <property type="protein sequence ID" value="CAB1437436.1"/>
    <property type="molecule type" value="Genomic_DNA"/>
</dbReference>